<keyword evidence="2" id="KW-0732">Signal</keyword>
<keyword evidence="4" id="KW-1185">Reference proteome</keyword>
<protein>
    <submittedName>
        <fullName evidence="3">Glycine zipper family protein</fullName>
    </submittedName>
</protein>
<accession>A0ABN5D545</accession>
<dbReference type="PROSITE" id="PS51257">
    <property type="entry name" value="PROKAR_LIPOPROTEIN"/>
    <property type="match status" value="1"/>
</dbReference>
<dbReference type="EMBL" id="CP023521">
    <property type="protein sequence ID" value="ATF82644.1"/>
    <property type="molecule type" value="Genomic_DNA"/>
</dbReference>
<feature type="compositionally biased region" description="Pro residues" evidence="1">
    <location>
        <begin position="168"/>
        <end position="184"/>
    </location>
</feature>
<sequence length="184" mass="17594">MKSLFRPLRVPAALALAGLLGACAYMPAGPSVMALPGTGKSFDQFRADDANCRQYAFEQSGGVSAGQASTASAVGSAAVGTALGAAAGAAFNGGTGAAVGAGAGLLAGSVVGAGAAQGSAYDIQRRYDYGYLQCMYATGNRVPVPGGMSGGGGGGGYGGGGYGGAPRAAPPMPPAGVQPPPPRY</sequence>
<name>A0ABN5D545_BURCE</name>
<feature type="region of interest" description="Disordered" evidence="1">
    <location>
        <begin position="159"/>
        <end position="184"/>
    </location>
</feature>
<dbReference type="Proteomes" id="UP000218103">
    <property type="component" value="Chromosome 2"/>
</dbReference>
<proteinExistence type="predicted"/>
<feature type="chain" id="PRO_5046963021" evidence="2">
    <location>
        <begin position="35"/>
        <end position="184"/>
    </location>
</feature>
<organism evidence="3 4">
    <name type="scientific">Burkholderia cepacia</name>
    <name type="common">Pseudomonas cepacia</name>
    <dbReference type="NCBI Taxonomy" id="292"/>
    <lineage>
        <taxon>Bacteria</taxon>
        <taxon>Pseudomonadati</taxon>
        <taxon>Pseudomonadota</taxon>
        <taxon>Betaproteobacteria</taxon>
        <taxon>Burkholderiales</taxon>
        <taxon>Burkholderiaceae</taxon>
        <taxon>Burkholderia</taxon>
        <taxon>Burkholderia cepacia complex</taxon>
    </lineage>
</organism>
<gene>
    <name evidence="3" type="ORF">CO711_36100</name>
</gene>
<evidence type="ECO:0000313" key="3">
    <source>
        <dbReference type="EMBL" id="ATF82644.1"/>
    </source>
</evidence>
<evidence type="ECO:0000313" key="4">
    <source>
        <dbReference type="Proteomes" id="UP000218103"/>
    </source>
</evidence>
<feature type="signal peptide" evidence="2">
    <location>
        <begin position="1"/>
        <end position="34"/>
    </location>
</feature>
<dbReference type="RefSeq" id="WP_027790370.1">
    <property type="nucleotide sequence ID" value="NZ_CADEUQ010000010.1"/>
</dbReference>
<evidence type="ECO:0000256" key="2">
    <source>
        <dbReference type="SAM" id="SignalP"/>
    </source>
</evidence>
<reference evidence="4" key="1">
    <citation type="submission" date="2017-09" db="EMBL/GenBank/DDBJ databases">
        <title>FDA dAtabase for Regulatory Grade micrObial Sequences (FDA-ARGOS): Supporting development and validation of Infectious Disease Dx tests.</title>
        <authorList>
            <person name="Minogue T."/>
            <person name="Wolcott M."/>
            <person name="Wasieloski L."/>
            <person name="Aguilar W."/>
            <person name="Moore D."/>
            <person name="Tallon L.J."/>
            <person name="Sadzewicz L."/>
            <person name="Ott S."/>
            <person name="Zhao X."/>
            <person name="Nagaraj S."/>
            <person name="Vavikolanu K."/>
            <person name="Aluvathingal J."/>
            <person name="Nadendla S."/>
            <person name="Sichtig H."/>
        </authorList>
    </citation>
    <scope>NUCLEOTIDE SEQUENCE [LARGE SCALE GENOMIC DNA]</scope>
    <source>
        <strain evidence="4">FDAARGOS_388</strain>
    </source>
</reference>
<evidence type="ECO:0000256" key="1">
    <source>
        <dbReference type="SAM" id="MobiDB-lite"/>
    </source>
</evidence>